<dbReference type="PROSITE" id="PS51257">
    <property type="entry name" value="PROKAR_LIPOPROTEIN"/>
    <property type="match status" value="1"/>
</dbReference>
<dbReference type="Gene3D" id="3.40.190.10">
    <property type="entry name" value="Periplasmic binding protein-like II"/>
    <property type="match status" value="2"/>
</dbReference>
<evidence type="ECO:0000256" key="1">
    <source>
        <dbReference type="ARBA" id="ARBA00022729"/>
    </source>
</evidence>
<keyword evidence="1 2" id="KW-0732">Signal</keyword>
<feature type="signal peptide" evidence="2">
    <location>
        <begin position="1"/>
        <end position="22"/>
    </location>
</feature>
<evidence type="ECO:0000256" key="2">
    <source>
        <dbReference type="SAM" id="SignalP"/>
    </source>
</evidence>
<feature type="domain" description="PBP" evidence="3">
    <location>
        <begin position="29"/>
        <end position="275"/>
    </location>
</feature>
<dbReference type="Pfam" id="PF12849">
    <property type="entry name" value="PBP_like_2"/>
    <property type="match status" value="1"/>
</dbReference>
<name>A0A507SIN7_9BACT</name>
<keyword evidence="5" id="KW-1185">Reference proteome</keyword>
<dbReference type="InterPro" id="IPR050811">
    <property type="entry name" value="Phosphate_ABC_transporter"/>
</dbReference>
<dbReference type="EMBL" id="SMDN01000005">
    <property type="protein sequence ID" value="TQC51580.1"/>
    <property type="molecule type" value="Genomic_DNA"/>
</dbReference>
<reference evidence="4 5" key="1">
    <citation type="submission" date="2019-03" db="EMBL/GenBank/DDBJ databases">
        <title>Characterization of a novel Mycoplasma cynos real-time PCR assay.</title>
        <authorList>
            <person name="Tallmadge R.L."/>
            <person name="Mitchell P.K."/>
            <person name="Goodman L."/>
        </authorList>
    </citation>
    <scope>NUCLEOTIDE SEQUENCE [LARGE SCALE GENOMIC DNA]</scope>
    <source>
        <strain evidence="4 5">1642</strain>
    </source>
</reference>
<feature type="chain" id="PRO_5021238919" evidence="2">
    <location>
        <begin position="23"/>
        <end position="343"/>
    </location>
</feature>
<dbReference type="RefSeq" id="WP_141483854.1">
    <property type="nucleotide sequence ID" value="NZ_SMDN01000005.1"/>
</dbReference>
<dbReference type="OrthoDB" id="396325at2"/>
<proteinExistence type="predicted"/>
<organism evidence="4 5">
    <name type="scientific">Mycoplasmopsis mucosicanis</name>
    <dbReference type="NCBI Taxonomy" id="458208"/>
    <lineage>
        <taxon>Bacteria</taxon>
        <taxon>Bacillati</taxon>
        <taxon>Mycoplasmatota</taxon>
        <taxon>Mycoplasmoidales</taxon>
        <taxon>Metamycoplasmataceae</taxon>
        <taxon>Mycoplasmopsis</taxon>
    </lineage>
</organism>
<evidence type="ECO:0000313" key="5">
    <source>
        <dbReference type="Proteomes" id="UP000320801"/>
    </source>
</evidence>
<gene>
    <name evidence="4" type="ORF">E1I18_01585</name>
</gene>
<dbReference type="AlphaFoldDB" id="A0A507SIN7"/>
<protein>
    <submittedName>
        <fullName evidence="4">PstS family phosphate ABC transporter substrate-binding protein</fullName>
    </submittedName>
</protein>
<dbReference type="PANTHER" id="PTHR30570:SF1">
    <property type="entry name" value="PHOSPHATE-BINDING PROTEIN PSTS"/>
    <property type="match status" value="1"/>
</dbReference>
<accession>A0A507SIN7</accession>
<comment type="caution">
    <text evidence="4">The sequence shown here is derived from an EMBL/GenBank/DDBJ whole genome shotgun (WGS) entry which is preliminary data.</text>
</comment>
<dbReference type="SUPFAM" id="SSF53850">
    <property type="entry name" value="Periplasmic binding protein-like II"/>
    <property type="match status" value="1"/>
</dbReference>
<dbReference type="InterPro" id="IPR024370">
    <property type="entry name" value="PBP_domain"/>
</dbReference>
<sequence>MNKRLHSLVSLSLVTLPVSLSASCASVENSKTIRAQGSSTVLPIIGELESQYQGRFQYTPTGSGSAFNLINQATNSIDVAFTSSSKIPAQGQWKNPNLRTLTYALDAIVLIVHLPKELKTIKNEPPILNFEYLVDVYLGKNVFWSQLVMNLESTKSLKTVIPFGRIGGKSQSGSAEAFIEKLIEHRKFDNVEDILNHNVLEPQNKTVEPNSIVHKLVNDKEGSISYISLGYALQNMTENVQLASISKGNSIWVPTVENVQNKTYKFVRPLNVIFDVNTQKSVLLVKNLLGNNFQESIRKKGFIPLSEYQKKIQQPLSTADKDFKPSNKEEFKTLNDVVFGLDV</sequence>
<evidence type="ECO:0000259" key="3">
    <source>
        <dbReference type="Pfam" id="PF12849"/>
    </source>
</evidence>
<dbReference type="PANTHER" id="PTHR30570">
    <property type="entry name" value="PERIPLASMIC PHOSPHATE BINDING COMPONENT OF PHOSPHATE ABC TRANSPORTER"/>
    <property type="match status" value="1"/>
</dbReference>
<evidence type="ECO:0000313" key="4">
    <source>
        <dbReference type="EMBL" id="TQC51580.1"/>
    </source>
</evidence>
<dbReference type="Proteomes" id="UP000320801">
    <property type="component" value="Unassembled WGS sequence"/>
</dbReference>